<keyword evidence="1" id="KW-1133">Transmembrane helix</keyword>
<dbReference type="EMBL" id="LRBG01000005">
    <property type="protein sequence ID" value="KXU89327.1"/>
    <property type="molecule type" value="Genomic_DNA"/>
</dbReference>
<comment type="caution">
    <text evidence="2">The sequence shown here is derived from an EMBL/GenBank/DDBJ whole genome shotgun (WGS) entry which is preliminary data.</text>
</comment>
<dbReference type="OrthoDB" id="116415at2"/>
<keyword evidence="1" id="KW-0472">Membrane</keyword>
<dbReference type="Pfam" id="PF14023">
    <property type="entry name" value="Bestrophin-like"/>
    <property type="match status" value="1"/>
</dbReference>
<organism evidence="2 3">
    <name type="scientific">Paraburkholderia monticola</name>
    <dbReference type="NCBI Taxonomy" id="1399968"/>
    <lineage>
        <taxon>Bacteria</taxon>
        <taxon>Pseudomonadati</taxon>
        <taxon>Pseudomonadota</taxon>
        <taxon>Betaproteobacteria</taxon>
        <taxon>Burkholderiales</taxon>
        <taxon>Burkholderiaceae</taxon>
        <taxon>Paraburkholderia</taxon>
    </lineage>
</organism>
<sequence>MQAFVDYPSVLFVVLLVAFAGAIAFGAIVLRRVFALQSEERDDFNLVQTSTLTLLALLIGFNLSMAVNRYDQRKNLEENEANAIGTEYVRADVVAAPISTQMKTELVHYTQLRVAHYLTRDAQALDRIGQDTGKSQAELWRLAVQVAKDQPTPIGAAVMTGMNDVLNSQDYSEAALVNRIPLGAWALMIVIGLLACVVHGYGAKSNVRRAVFMIVLPVSVALSLALIADIDSPRGGVIHIQPQNLARLLRSLDK</sequence>
<proteinExistence type="predicted"/>
<gene>
    <name evidence="2" type="ORF">CI15_09890</name>
</gene>
<accession>A0A149PWB5</accession>
<dbReference type="AlphaFoldDB" id="A0A149PWB5"/>
<evidence type="ECO:0000313" key="2">
    <source>
        <dbReference type="EMBL" id="KXU89327.1"/>
    </source>
</evidence>
<dbReference type="STRING" id="1399968.CI15_09890"/>
<dbReference type="InterPro" id="IPR025333">
    <property type="entry name" value="DUF4239"/>
</dbReference>
<evidence type="ECO:0000313" key="3">
    <source>
        <dbReference type="Proteomes" id="UP000075613"/>
    </source>
</evidence>
<reference evidence="2 3" key="1">
    <citation type="journal article" date="2015" name="Int. J. Syst. Evol. Microbiol.">
        <title>Burkholderia monticola sp. nov., isolated from mountain soil.</title>
        <authorList>
            <person name="Baek I."/>
            <person name="Seo B."/>
            <person name="Lee I."/>
            <person name="Yi H."/>
            <person name="Chun J."/>
        </authorList>
    </citation>
    <scope>NUCLEOTIDE SEQUENCE [LARGE SCALE GENOMIC DNA]</scope>
    <source>
        <strain evidence="2 3">JC2948</strain>
    </source>
</reference>
<dbReference type="Proteomes" id="UP000075613">
    <property type="component" value="Unassembled WGS sequence"/>
</dbReference>
<evidence type="ECO:0008006" key="4">
    <source>
        <dbReference type="Google" id="ProtNLM"/>
    </source>
</evidence>
<keyword evidence="3" id="KW-1185">Reference proteome</keyword>
<feature type="transmembrane region" description="Helical" evidence="1">
    <location>
        <begin position="12"/>
        <end position="34"/>
    </location>
</feature>
<feature type="transmembrane region" description="Helical" evidence="1">
    <location>
        <begin position="46"/>
        <end position="67"/>
    </location>
</feature>
<name>A0A149PWB5_9BURK</name>
<protein>
    <recommendedName>
        <fullName evidence="4">DUF4239 domain-containing protein</fullName>
    </recommendedName>
</protein>
<dbReference type="RefSeq" id="WP_062127046.1">
    <property type="nucleotide sequence ID" value="NZ_LRBG01000005.1"/>
</dbReference>
<evidence type="ECO:0000256" key="1">
    <source>
        <dbReference type="SAM" id="Phobius"/>
    </source>
</evidence>
<keyword evidence="1" id="KW-0812">Transmembrane</keyword>
<feature type="transmembrane region" description="Helical" evidence="1">
    <location>
        <begin position="182"/>
        <end position="203"/>
    </location>
</feature>
<feature type="transmembrane region" description="Helical" evidence="1">
    <location>
        <begin position="210"/>
        <end position="228"/>
    </location>
</feature>